<evidence type="ECO:0000313" key="2">
    <source>
        <dbReference type="EMBL" id="ALP94876.1"/>
    </source>
</evidence>
<dbReference type="KEGG" id="ibu:IB211_02485c"/>
<evidence type="ECO:0000256" key="1">
    <source>
        <dbReference type="SAM" id="SignalP"/>
    </source>
</evidence>
<dbReference type="Proteomes" id="UP000064844">
    <property type="component" value="Chromosome"/>
</dbReference>
<dbReference type="RefSeq" id="WP_147586171.1">
    <property type="nucleotide sequence ID" value="NZ_CP011307.1"/>
</dbReference>
<evidence type="ECO:0000313" key="3">
    <source>
        <dbReference type="Proteomes" id="UP000064844"/>
    </source>
</evidence>
<keyword evidence="3" id="KW-1185">Reference proteome</keyword>
<name>A0A0S2W6A6_9FIRM</name>
<accession>A0A0S2W6A6</accession>
<protein>
    <submittedName>
        <fullName evidence="2">Uncharacterized protein</fullName>
    </submittedName>
</protein>
<reference evidence="3" key="2">
    <citation type="submission" date="2015-04" db="EMBL/GenBank/DDBJ databases">
        <title>A butyrogenic pathway from the amino acid lysine in a human gut commensal.</title>
        <authorList>
            <person name="de Vos W.M."/>
            <person name="Bui N.T.P."/>
            <person name="Plugge C.M."/>
            <person name="Ritari J."/>
        </authorList>
    </citation>
    <scope>NUCLEOTIDE SEQUENCE [LARGE SCALE GENOMIC DNA]</scope>
    <source>
        <strain evidence="3">AF211</strain>
    </source>
</reference>
<sequence>MRQRRPFLTFTLALLFCLSLAACGAKQYPMEITVVNRTTYPIADIRISLTSEEDWGENRLETTLAEGESTEIDLGVYTEGQLNEGFSLQFYGEDGEPVNPDYDPSSPMFFDNGDFLIFAPPDLSVALFLDTAYDKEVYDQKIVESYAADGDGRGDVISRDDIPVLMGGALPFTNMQNLLSENHDDGTYRYEDITEDGQLLVVNTAEQSRFVPDVQELDDYLTACALSLSDAGTYELLSAEEHEEYSKNLSYPVYIVTYTAGENEDTREWTVFVMDTDICTYLYGFCAPPDAAADMGETYQNIFSQLYLSDEE</sequence>
<proteinExistence type="predicted"/>
<dbReference type="STRING" id="1297617.IB211_02485c"/>
<feature type="signal peptide" evidence="1">
    <location>
        <begin position="1"/>
        <end position="21"/>
    </location>
</feature>
<reference evidence="2 3" key="1">
    <citation type="journal article" date="2015" name="Nat. Commun.">
        <title>Production of butyrate from lysine and the Amadori product fructoselysine by a human gut commensal.</title>
        <authorList>
            <person name="Bui T.P."/>
            <person name="Ritari J."/>
            <person name="Boeren S."/>
            <person name="de Waard P."/>
            <person name="Plugge C.M."/>
            <person name="de Vos W.M."/>
        </authorList>
    </citation>
    <scope>NUCLEOTIDE SEQUENCE [LARGE SCALE GENOMIC DNA]</scope>
    <source>
        <strain evidence="2 3">AF211</strain>
    </source>
</reference>
<dbReference type="EMBL" id="CP011307">
    <property type="protein sequence ID" value="ALP94876.1"/>
    <property type="molecule type" value="Genomic_DNA"/>
</dbReference>
<feature type="chain" id="PRO_5038987781" evidence="1">
    <location>
        <begin position="22"/>
        <end position="312"/>
    </location>
</feature>
<organism evidence="2 3">
    <name type="scientific">Intestinimonas butyriciproducens</name>
    <dbReference type="NCBI Taxonomy" id="1297617"/>
    <lineage>
        <taxon>Bacteria</taxon>
        <taxon>Bacillati</taxon>
        <taxon>Bacillota</taxon>
        <taxon>Clostridia</taxon>
        <taxon>Eubacteriales</taxon>
        <taxon>Intestinimonas</taxon>
    </lineage>
</organism>
<dbReference type="PROSITE" id="PS51257">
    <property type="entry name" value="PROKAR_LIPOPROTEIN"/>
    <property type="match status" value="1"/>
</dbReference>
<keyword evidence="1" id="KW-0732">Signal</keyword>
<dbReference type="AlphaFoldDB" id="A0A0S2W6A6"/>
<gene>
    <name evidence="2" type="ORF">IB211_02485c</name>
</gene>
<dbReference type="PATRIC" id="fig|1297617.4.peg.2556"/>